<dbReference type="EMBL" id="SRMP02000007">
    <property type="protein sequence ID" value="MFN0290927.1"/>
    <property type="molecule type" value="Genomic_DNA"/>
</dbReference>
<sequence>MKRILLLIVLSCFGAVGYAQGTYYWVGGASGSWSSASNWNTTLGGGGTSRAVVNTADILIFDGSNIGAGATGAVTVQPTGNEILEKLILQNAATLNLGRTTAGTTYLYIDGEVAVASNSVLNVNGTIGTMSVVLNATSNSTIQGQLNVIGAGTNRLSVKAADALKFAAGSSCSVGSATNPFSTLTTSTNPSVDKSVVFQSGSSLVYQSQFNPFGGNSASNIVVFQSGSNLIVETANVSNLFNGKTLGNVIVRNNATVNLSAVGSSGESFSTIENLTILPGAAFYIRHQSSATILGNIVNNGTFGTSNSPNAITSSQLLMAGTTPQTISGSGVFADLGGFSIGTNADVTLDANLNLVGTSQSSLAGILNMNDKVISGTSNLQARERYSITNNTASITMGSPVVTLGSAADYSAIKVGLGVLVTGPNIPANSFIVSTNTASQQFTLSNAATATASGTSITLTTNTHLITSHPLGIDGNIALSGSKSYADNVNYTFNAATVSPFTTNSSSVGDVTFNAAATTNKSVSIGGVLTLNNAKLTVNEGDNLTLEPTATLNGTFNNAAYIVTAANAATGAVGTLKLNGLSANTLIPVGTPANFLPVTLSPATASDVEINVFTGATADATPNGTALTAAQKLRMVDAVWNINRTSGTGNVDLTLGWDNTLEGADFSGFTSAQIGIAGYAAGNYGMFTGTGDAGANTVALNTSTFLPFIVGEANTTLPLTLISFTAKESLNSVKLAWQTTDEVNLKNYVLQHRRGDDFQDIYTVAANNKPGVFNYNYTHLNPTAGTNYYRLVGVDFDGSKQTSNPIPVTVTLGNEVTVYPNPVTQKNISVSGVIKGDVIRILNIQGQVVFTKTASGNQVEEINVQNIQAGTYILSIENSGRITSTKKLIKI</sequence>
<feature type="domain" description="Secretion system C-terminal sorting" evidence="1">
    <location>
        <begin position="818"/>
        <end position="889"/>
    </location>
</feature>
<dbReference type="NCBIfam" id="TIGR04183">
    <property type="entry name" value="Por_Secre_tail"/>
    <property type="match status" value="1"/>
</dbReference>
<name>A0ABW9JEU6_9SPHI</name>
<dbReference type="Pfam" id="PF18962">
    <property type="entry name" value="Por_Secre_tail"/>
    <property type="match status" value="1"/>
</dbReference>
<protein>
    <submittedName>
        <fullName evidence="2">Beta strand repeat-containing protein</fullName>
    </submittedName>
</protein>
<evidence type="ECO:0000313" key="3">
    <source>
        <dbReference type="Proteomes" id="UP001517367"/>
    </source>
</evidence>
<dbReference type="Proteomes" id="UP001517367">
    <property type="component" value="Unassembled WGS sequence"/>
</dbReference>
<comment type="caution">
    <text evidence="2">The sequence shown here is derived from an EMBL/GenBank/DDBJ whole genome shotgun (WGS) entry which is preliminary data.</text>
</comment>
<proteinExistence type="predicted"/>
<keyword evidence="3" id="KW-1185">Reference proteome</keyword>
<dbReference type="RefSeq" id="WP_171047000.1">
    <property type="nucleotide sequence ID" value="NZ_SRMP02000007.1"/>
</dbReference>
<accession>A0ABW9JEU6</accession>
<gene>
    <name evidence="2" type="ORF">E5L68_005970</name>
</gene>
<dbReference type="InterPro" id="IPR026444">
    <property type="entry name" value="Secre_tail"/>
</dbReference>
<evidence type="ECO:0000259" key="1">
    <source>
        <dbReference type="Pfam" id="PF18962"/>
    </source>
</evidence>
<reference evidence="2 3" key="1">
    <citation type="submission" date="2024-12" db="EMBL/GenBank/DDBJ databases">
        <authorList>
            <person name="Hu S."/>
        </authorList>
    </citation>
    <scope>NUCLEOTIDE SEQUENCE [LARGE SCALE GENOMIC DNA]</scope>
    <source>
        <strain evidence="2 3">P-25</strain>
    </source>
</reference>
<evidence type="ECO:0000313" key="2">
    <source>
        <dbReference type="EMBL" id="MFN0290927.1"/>
    </source>
</evidence>
<organism evidence="2 3">
    <name type="scientific">Pedobacter helvus</name>
    <dbReference type="NCBI Taxonomy" id="2563444"/>
    <lineage>
        <taxon>Bacteria</taxon>
        <taxon>Pseudomonadati</taxon>
        <taxon>Bacteroidota</taxon>
        <taxon>Sphingobacteriia</taxon>
        <taxon>Sphingobacteriales</taxon>
        <taxon>Sphingobacteriaceae</taxon>
        <taxon>Pedobacter</taxon>
    </lineage>
</organism>